<gene>
    <name evidence="2" type="ORF">RN001_002407</name>
</gene>
<dbReference type="EMBL" id="JARPUR010000001">
    <property type="protein sequence ID" value="KAK4886136.1"/>
    <property type="molecule type" value="Genomic_DNA"/>
</dbReference>
<keyword evidence="1" id="KW-0812">Transmembrane</keyword>
<name>A0AAN7PMC3_9COLE</name>
<keyword evidence="1" id="KW-1133">Transmembrane helix</keyword>
<reference evidence="3" key="1">
    <citation type="submission" date="2023-01" db="EMBL/GenBank/DDBJ databases">
        <title>Key to firefly adult light organ development and bioluminescence: homeobox transcription factors regulate luciferase expression and transportation to peroxisome.</title>
        <authorList>
            <person name="Fu X."/>
        </authorList>
    </citation>
    <scope>NUCLEOTIDE SEQUENCE [LARGE SCALE GENOMIC DNA]</scope>
</reference>
<dbReference type="Proteomes" id="UP001353858">
    <property type="component" value="Unassembled WGS sequence"/>
</dbReference>
<evidence type="ECO:0000313" key="2">
    <source>
        <dbReference type="EMBL" id="KAK4886136.1"/>
    </source>
</evidence>
<protein>
    <submittedName>
        <fullName evidence="2">Uncharacterized protein</fullName>
    </submittedName>
</protein>
<comment type="caution">
    <text evidence="2">The sequence shown here is derived from an EMBL/GenBank/DDBJ whole genome shotgun (WGS) entry which is preliminary data.</text>
</comment>
<evidence type="ECO:0000256" key="1">
    <source>
        <dbReference type="SAM" id="Phobius"/>
    </source>
</evidence>
<evidence type="ECO:0000313" key="3">
    <source>
        <dbReference type="Proteomes" id="UP001353858"/>
    </source>
</evidence>
<feature type="transmembrane region" description="Helical" evidence="1">
    <location>
        <begin position="54"/>
        <end position="78"/>
    </location>
</feature>
<sequence>MRPYKRLFKPVRKSELPSYENRFGKRIVKPVITFWRDLHIIWSEELRFPASIRVLISLVLFIWIVILPIIYFTLPFIFTVNWLYFIHFEEFIVDVILPLTNRHQMKAVIFMYKELFRNLTFRLSIFGIFYDYFQTIRKFGIFHIVSHIRI</sequence>
<accession>A0AAN7PMC3</accession>
<keyword evidence="3" id="KW-1185">Reference proteome</keyword>
<keyword evidence="1" id="KW-0472">Membrane</keyword>
<proteinExistence type="predicted"/>
<dbReference type="AlphaFoldDB" id="A0AAN7PMC3"/>
<organism evidence="2 3">
    <name type="scientific">Aquatica leii</name>
    <dbReference type="NCBI Taxonomy" id="1421715"/>
    <lineage>
        <taxon>Eukaryota</taxon>
        <taxon>Metazoa</taxon>
        <taxon>Ecdysozoa</taxon>
        <taxon>Arthropoda</taxon>
        <taxon>Hexapoda</taxon>
        <taxon>Insecta</taxon>
        <taxon>Pterygota</taxon>
        <taxon>Neoptera</taxon>
        <taxon>Endopterygota</taxon>
        <taxon>Coleoptera</taxon>
        <taxon>Polyphaga</taxon>
        <taxon>Elateriformia</taxon>
        <taxon>Elateroidea</taxon>
        <taxon>Lampyridae</taxon>
        <taxon>Luciolinae</taxon>
        <taxon>Aquatica</taxon>
    </lineage>
</organism>